<reference evidence="1 2" key="1">
    <citation type="submission" date="2019-08" db="EMBL/GenBank/DDBJ databases">
        <title>Whole genome of Aphis craccivora.</title>
        <authorList>
            <person name="Voronova N.V."/>
            <person name="Shulinski R.S."/>
            <person name="Bandarenka Y.V."/>
            <person name="Zhorov D.G."/>
            <person name="Warner D."/>
        </authorList>
    </citation>
    <scope>NUCLEOTIDE SEQUENCE [LARGE SCALE GENOMIC DNA]</scope>
    <source>
        <strain evidence="1">180601</strain>
        <tissue evidence="1">Whole Body</tissue>
    </source>
</reference>
<proteinExistence type="predicted"/>
<gene>
    <name evidence="1" type="ORF">FWK35_00037196</name>
</gene>
<comment type="caution">
    <text evidence="1">The sequence shown here is derived from an EMBL/GenBank/DDBJ whole genome shotgun (WGS) entry which is preliminary data.</text>
</comment>
<organism evidence="1 2">
    <name type="scientific">Aphis craccivora</name>
    <name type="common">Cowpea aphid</name>
    <dbReference type="NCBI Taxonomy" id="307492"/>
    <lineage>
        <taxon>Eukaryota</taxon>
        <taxon>Metazoa</taxon>
        <taxon>Ecdysozoa</taxon>
        <taxon>Arthropoda</taxon>
        <taxon>Hexapoda</taxon>
        <taxon>Insecta</taxon>
        <taxon>Pterygota</taxon>
        <taxon>Neoptera</taxon>
        <taxon>Paraneoptera</taxon>
        <taxon>Hemiptera</taxon>
        <taxon>Sternorrhyncha</taxon>
        <taxon>Aphidomorpha</taxon>
        <taxon>Aphidoidea</taxon>
        <taxon>Aphididae</taxon>
        <taxon>Aphidini</taxon>
        <taxon>Aphis</taxon>
        <taxon>Aphis</taxon>
    </lineage>
</organism>
<name>A0A6G0VL37_APHCR</name>
<dbReference type="EMBL" id="VUJU01015280">
    <property type="protein sequence ID" value="KAF0695247.1"/>
    <property type="molecule type" value="Genomic_DNA"/>
</dbReference>
<keyword evidence="2" id="KW-1185">Reference proteome</keyword>
<accession>A0A6G0VL37</accession>
<dbReference type="AlphaFoldDB" id="A0A6G0VL37"/>
<protein>
    <submittedName>
        <fullName evidence="1">MULE domain-containing protein</fullName>
    </submittedName>
</protein>
<dbReference type="Proteomes" id="UP000478052">
    <property type="component" value="Unassembled WGS sequence"/>
</dbReference>
<dbReference type="OrthoDB" id="8192602at2759"/>
<sequence>MCNSLDTRHGHTILTLISCRYLVAHNSNDHPFFQESIVDDHGKCYVMFACPEVINEVVLNGGIEMHAIATFKVVPSMPKCYQLFNIHMIIQNHSIPVFYVLMESKTQVAYQKVITHFKIIFPNIQPSKIMTDYEIGLRNAFTNL</sequence>
<evidence type="ECO:0000313" key="1">
    <source>
        <dbReference type="EMBL" id="KAF0695247.1"/>
    </source>
</evidence>
<evidence type="ECO:0000313" key="2">
    <source>
        <dbReference type="Proteomes" id="UP000478052"/>
    </source>
</evidence>